<dbReference type="Gene3D" id="1.10.1790.10">
    <property type="entry name" value="PRD domain"/>
    <property type="match status" value="2"/>
</dbReference>
<dbReference type="Gene3D" id="3.40.930.10">
    <property type="entry name" value="Mannitol-specific EII, Chain A"/>
    <property type="match status" value="1"/>
</dbReference>
<name>A0A224WWD6_9LACT</name>
<sequence length="641" mass="74212">MLTTRQEKLMAYLREDGSWLTGKALAYLMSVSDRTIRSDIGKINDFYGFTLIQSNRREGYRLSKRKKTIKVVEASQSMALPQNANERALFLLKHLLVSKKEINLISFQQQVFISESTLENDLKKVRQILQDYPSLKLARSKNILSLKGSEGEKRHLYKTLLAKETKGNFLNLTTISTLFSKLDLMTIKAQFDWICSRYQYRVREIDIPMMMLHIGIGIERMLNRNFVSLPYHDGALQESIEYQIAENFYQQISKSLPIELKEEEIVLLAILLGNRNANFKKLRVEQSDDKSIKALVNEILTVLASQYVINFYKDEHLRSGLERHMRGLINRQENQLTVQNPYRQELKRHYPLIFDMAVRLGEIIEDKMHFTISENEIAFLAIHLGASYDTSRNANKYRTVIIHPDEKGLASQFVSKLESRFQGDIEIIAHLSYFEEGLVRDLNPDLILTSLPLRHPLPITTVQLTLFVTHADEGLVIDALTQLDHQKLHGKFEQKVVELIRPDVFYRNKVTGSETVENILSFMLNALYEKGYTPEDFKADVFKREFFSATSFAYGFAMPHSLKVMANESCLSVMQLDQPIMWGEYEVRLVLLIAISQADRNYMNLFFEWFNDVVNDPKRYSELLNAKDHAAFVNCIVGNNN</sequence>
<dbReference type="AlphaFoldDB" id="A0A224WWD6"/>
<dbReference type="GO" id="GO:0006355">
    <property type="term" value="P:regulation of DNA-templated transcription"/>
    <property type="evidence" value="ECO:0007669"/>
    <property type="project" value="InterPro"/>
</dbReference>
<evidence type="ECO:0000256" key="3">
    <source>
        <dbReference type="ARBA" id="ARBA00023159"/>
    </source>
</evidence>
<dbReference type="InterPro" id="IPR007737">
    <property type="entry name" value="Mga_HTH"/>
</dbReference>
<evidence type="ECO:0000256" key="1">
    <source>
        <dbReference type="ARBA" id="ARBA00022737"/>
    </source>
</evidence>
<dbReference type="InterPro" id="IPR036634">
    <property type="entry name" value="PRD_sf"/>
</dbReference>
<protein>
    <submittedName>
        <fullName evidence="7">Uncharacterized protein</fullName>
    </submittedName>
</protein>
<dbReference type="InterPro" id="IPR050661">
    <property type="entry name" value="BglG_antiterminators"/>
</dbReference>
<dbReference type="Gene3D" id="1.10.10.10">
    <property type="entry name" value="Winged helix-like DNA-binding domain superfamily/Winged helix DNA-binding domain"/>
    <property type="match status" value="2"/>
</dbReference>
<dbReference type="SUPFAM" id="SSF55804">
    <property type="entry name" value="Phoshotransferase/anion transport protein"/>
    <property type="match status" value="1"/>
</dbReference>
<keyword evidence="2" id="KW-0805">Transcription regulation</keyword>
<dbReference type="PANTHER" id="PTHR30185:SF18">
    <property type="entry name" value="TRANSCRIPTIONAL REGULATOR MTLR"/>
    <property type="match status" value="1"/>
</dbReference>
<evidence type="ECO:0000256" key="4">
    <source>
        <dbReference type="ARBA" id="ARBA00023163"/>
    </source>
</evidence>
<accession>A0A224WWD6</accession>
<evidence type="ECO:0000259" key="6">
    <source>
        <dbReference type="PROSITE" id="PS51372"/>
    </source>
</evidence>
<evidence type="ECO:0000256" key="2">
    <source>
        <dbReference type="ARBA" id="ARBA00023015"/>
    </source>
</evidence>
<keyword evidence="8" id="KW-1185">Reference proteome</keyword>
<dbReference type="PROSITE" id="PS51094">
    <property type="entry name" value="PTS_EIIA_TYPE_2"/>
    <property type="match status" value="1"/>
</dbReference>
<dbReference type="PROSITE" id="PS51372">
    <property type="entry name" value="PRD_2"/>
    <property type="match status" value="2"/>
</dbReference>
<dbReference type="Pfam" id="PF00359">
    <property type="entry name" value="PTS_EIIA_2"/>
    <property type="match status" value="1"/>
</dbReference>
<feature type="domain" description="PTS EIIA type-2" evidence="5">
    <location>
        <begin position="498"/>
        <end position="640"/>
    </location>
</feature>
<keyword evidence="4" id="KW-0804">Transcription</keyword>
<feature type="domain" description="PRD" evidence="6">
    <location>
        <begin position="287"/>
        <end position="394"/>
    </location>
</feature>
<evidence type="ECO:0000313" key="7">
    <source>
        <dbReference type="EMBL" id="GAX46617.1"/>
    </source>
</evidence>
<dbReference type="InterPro" id="IPR013196">
    <property type="entry name" value="HTH_11"/>
</dbReference>
<evidence type="ECO:0000313" key="8">
    <source>
        <dbReference type="Proteomes" id="UP000218689"/>
    </source>
</evidence>
<dbReference type="InterPro" id="IPR036388">
    <property type="entry name" value="WH-like_DNA-bd_sf"/>
</dbReference>
<dbReference type="InterPro" id="IPR016152">
    <property type="entry name" value="PTrfase/Anion_transptr"/>
</dbReference>
<gene>
    <name evidence="7" type="ORF">RsY01_196</name>
</gene>
<dbReference type="PANTHER" id="PTHR30185">
    <property type="entry name" value="CRYPTIC BETA-GLUCOSIDE BGL OPERON ANTITERMINATOR"/>
    <property type="match status" value="1"/>
</dbReference>
<dbReference type="EMBL" id="BEDT01000001">
    <property type="protein sequence ID" value="GAX46617.1"/>
    <property type="molecule type" value="Genomic_DNA"/>
</dbReference>
<organism evidence="7 8">
    <name type="scientific">Pseudolactococcus reticulitermitis</name>
    <dbReference type="NCBI Taxonomy" id="2025039"/>
    <lineage>
        <taxon>Bacteria</taxon>
        <taxon>Bacillati</taxon>
        <taxon>Bacillota</taxon>
        <taxon>Bacilli</taxon>
        <taxon>Lactobacillales</taxon>
        <taxon>Streptococcaceae</taxon>
        <taxon>Pseudolactococcus</taxon>
    </lineage>
</organism>
<reference evidence="8" key="1">
    <citation type="submission" date="2017-08" db="EMBL/GenBank/DDBJ databases">
        <title>Draft genome sequence of Lactococcus sp. strain Rs-Y01, isolated from the gut of the lower termite Reticulitermes speratus.</title>
        <authorList>
            <person name="Ohkuma M."/>
            <person name="Yuki M."/>
        </authorList>
    </citation>
    <scope>NUCLEOTIDE SEQUENCE [LARGE SCALE GENOMIC DNA]</scope>
    <source>
        <strain evidence="8">Rs-Y01</strain>
    </source>
</reference>
<feature type="domain" description="PRD" evidence="6">
    <location>
        <begin position="178"/>
        <end position="282"/>
    </location>
</feature>
<proteinExistence type="predicted"/>
<dbReference type="Pfam" id="PF08279">
    <property type="entry name" value="HTH_11"/>
    <property type="match status" value="1"/>
</dbReference>
<comment type="caution">
    <text evidence="7">The sequence shown here is derived from an EMBL/GenBank/DDBJ whole genome shotgun (WGS) entry which is preliminary data.</text>
</comment>
<dbReference type="Pfam" id="PF00874">
    <property type="entry name" value="PRD"/>
    <property type="match status" value="2"/>
</dbReference>
<keyword evidence="3" id="KW-0010">Activator</keyword>
<keyword evidence="1" id="KW-0677">Repeat</keyword>
<dbReference type="Proteomes" id="UP000218689">
    <property type="component" value="Unassembled WGS sequence"/>
</dbReference>
<evidence type="ECO:0000259" key="5">
    <source>
        <dbReference type="PROSITE" id="PS51094"/>
    </source>
</evidence>
<dbReference type="Pfam" id="PF05043">
    <property type="entry name" value="Mga"/>
    <property type="match status" value="1"/>
</dbReference>
<dbReference type="SUPFAM" id="SSF63520">
    <property type="entry name" value="PTS-regulatory domain, PRD"/>
    <property type="match status" value="2"/>
</dbReference>
<dbReference type="InterPro" id="IPR011608">
    <property type="entry name" value="PRD"/>
</dbReference>
<dbReference type="InterPro" id="IPR002178">
    <property type="entry name" value="PTS_EIIA_type-2_dom"/>
</dbReference>